<dbReference type="AlphaFoldDB" id="A0A381TST6"/>
<reference evidence="2" key="1">
    <citation type="submission" date="2018-05" db="EMBL/GenBank/DDBJ databases">
        <authorList>
            <person name="Lanie J.A."/>
            <person name="Ng W.-L."/>
            <person name="Kazmierczak K.M."/>
            <person name="Andrzejewski T.M."/>
            <person name="Davidsen T.M."/>
            <person name="Wayne K.J."/>
            <person name="Tettelin H."/>
            <person name="Glass J.I."/>
            <person name="Rusch D."/>
            <person name="Podicherti R."/>
            <person name="Tsui H.-C.T."/>
            <person name="Winkler M.E."/>
        </authorList>
    </citation>
    <scope>NUCLEOTIDE SEQUENCE</scope>
</reference>
<feature type="domain" description="YHYH" evidence="1">
    <location>
        <begin position="425"/>
        <end position="642"/>
    </location>
</feature>
<evidence type="ECO:0000313" key="2">
    <source>
        <dbReference type="EMBL" id="SVA19096.1"/>
    </source>
</evidence>
<accession>A0A381TST6</accession>
<organism evidence="2">
    <name type="scientific">marine metagenome</name>
    <dbReference type="NCBI Taxonomy" id="408172"/>
    <lineage>
        <taxon>unclassified sequences</taxon>
        <taxon>metagenomes</taxon>
        <taxon>ecological metagenomes</taxon>
    </lineage>
</organism>
<dbReference type="EMBL" id="UINC01005105">
    <property type="protein sequence ID" value="SVA19096.1"/>
    <property type="molecule type" value="Genomic_DNA"/>
</dbReference>
<dbReference type="Pfam" id="PF14240">
    <property type="entry name" value="YHYH"/>
    <property type="match status" value="1"/>
</dbReference>
<protein>
    <recommendedName>
        <fullName evidence="1">YHYH domain-containing protein</fullName>
    </recommendedName>
</protein>
<proteinExistence type="predicted"/>
<name>A0A381TST6_9ZZZZ</name>
<dbReference type="InterPro" id="IPR013783">
    <property type="entry name" value="Ig-like_fold"/>
</dbReference>
<evidence type="ECO:0000259" key="1">
    <source>
        <dbReference type="Pfam" id="PF14240"/>
    </source>
</evidence>
<dbReference type="Pfam" id="PF22352">
    <property type="entry name" value="K319L-like_PKD"/>
    <property type="match status" value="1"/>
</dbReference>
<dbReference type="Gene3D" id="2.60.40.10">
    <property type="entry name" value="Immunoglobulins"/>
    <property type="match status" value="1"/>
</dbReference>
<sequence length="656" mass="69417">MPSRSACVVSIALALLSGSSVRAIDTFDIDGDGTKDALTDGLLVLRHLFGFSGTTLTEGAIAGDATRSTGSEIESYLQTNGVYLDVDEDGTTDALTDGLLLLRHLFGFSGQTLIEGAVSATASRASASEIGSYIDVGPIDTDGDGTGDLTDAFPLDATEFMDTDGDGVGDNSDTITNVPPNANAGEDQSASEQVIVTLDGSASNDSDGTIKTVTWTQTTGNSVLLDDATALSTRFIPPSGTAGQNLTFEISIVDNDGELGTDRVVITITSNAALGGNYVSNPDLSGQFLDAVLVNRNPDCRAYVADANAGNYSSAQMLDLSNGTSDGTSRVQIDMVVASNWNAATYNYSDITPTSDTNVATHCRIVSNMVPNHTFGVAVTGPRGDGWINAIDHSDIETTYIPVSPGRSNIPSDTPRNPPIYDFDGILLNGVGIAMDSGFCYNPGVTTGPLALRSNEAGNTSGCGPQNTWFELPAYSIWHHGAENMAAVFDDYFAHGYVGTYHYHAMTHPLQEDNDQTQPPSNGDGSPVIGFAPDGFPIYGHWFIDPNNELVRAESGYETYTTDSRTPIPGALHGTPPTPWDIANRPGDFASDFGLEMGRYEQDWYFAGTGNLDECNGAVDVNGDYGYYVTDKYPFTPPCTFGDRDPSFGKRAPTLP</sequence>
<dbReference type="InterPro" id="IPR025924">
    <property type="entry name" value="YHYH_dom"/>
</dbReference>
<gene>
    <name evidence="2" type="ORF">METZ01_LOCUS71950</name>
</gene>